<dbReference type="Pfam" id="PF25994">
    <property type="entry name" value="HH_AprE"/>
    <property type="match status" value="1"/>
</dbReference>
<dbReference type="GO" id="GO:0015031">
    <property type="term" value="P:protein transport"/>
    <property type="evidence" value="ECO:0007669"/>
    <property type="project" value="InterPro"/>
</dbReference>
<evidence type="ECO:0000256" key="9">
    <source>
        <dbReference type="RuleBase" id="RU365093"/>
    </source>
</evidence>
<evidence type="ECO:0000313" key="12">
    <source>
        <dbReference type="EMBL" id="POR47140.1"/>
    </source>
</evidence>
<evidence type="ECO:0000259" key="11">
    <source>
        <dbReference type="Pfam" id="PF26002"/>
    </source>
</evidence>
<dbReference type="Gene3D" id="1.10.287.470">
    <property type="entry name" value="Helix hairpin bin"/>
    <property type="match status" value="1"/>
</dbReference>
<dbReference type="InterPro" id="IPR050739">
    <property type="entry name" value="MFP"/>
</dbReference>
<dbReference type="Proteomes" id="UP000236919">
    <property type="component" value="Unassembled WGS sequence"/>
</dbReference>
<keyword evidence="3 9" id="KW-0813">Transport</keyword>
<evidence type="ECO:0000256" key="6">
    <source>
        <dbReference type="ARBA" id="ARBA00022692"/>
    </source>
</evidence>
<evidence type="ECO:0000256" key="5">
    <source>
        <dbReference type="ARBA" id="ARBA00022519"/>
    </source>
</evidence>
<protein>
    <recommendedName>
        <fullName evidence="9">Membrane fusion protein (MFP) family protein</fullName>
    </recommendedName>
</protein>
<dbReference type="SUPFAM" id="SSF111369">
    <property type="entry name" value="HlyD-like secretion proteins"/>
    <property type="match status" value="1"/>
</dbReference>
<dbReference type="AlphaFoldDB" id="A0A2S4LXG0"/>
<feature type="domain" description="AprE-like long alpha-helical hairpin" evidence="10">
    <location>
        <begin position="97"/>
        <end position="285"/>
    </location>
</feature>
<dbReference type="NCBIfam" id="TIGR01843">
    <property type="entry name" value="type_I_hlyD"/>
    <property type="match status" value="1"/>
</dbReference>
<keyword evidence="7" id="KW-1133">Transmembrane helix</keyword>
<name>A0A2S4LXG0_9HYPH</name>
<dbReference type="InterPro" id="IPR058781">
    <property type="entry name" value="HH_AprE-like"/>
</dbReference>
<dbReference type="Pfam" id="PF26002">
    <property type="entry name" value="Beta-barrel_AprE"/>
    <property type="match status" value="1"/>
</dbReference>
<keyword evidence="5 9" id="KW-0997">Cell inner membrane</keyword>
<keyword evidence="4 9" id="KW-1003">Cell membrane</keyword>
<proteinExistence type="inferred from homology"/>
<organism evidence="12 13">
    <name type="scientific">Bosea psychrotolerans</name>
    <dbReference type="NCBI Taxonomy" id="1871628"/>
    <lineage>
        <taxon>Bacteria</taxon>
        <taxon>Pseudomonadati</taxon>
        <taxon>Pseudomonadota</taxon>
        <taxon>Alphaproteobacteria</taxon>
        <taxon>Hyphomicrobiales</taxon>
        <taxon>Boseaceae</taxon>
        <taxon>Bosea</taxon>
    </lineage>
</organism>
<sequence length="446" mass="49220">MTPQLIIQPWYSDVPRNPRLAKVAGMAIMLSTIMGFGVWGNTAPIAGAVIATGIFVTTGQNKTIQHLEGGVIRDIVVREGDIVQPGQLLVQLDDVSARAELRRLQLRLVRAETIEARLSAEAAGLAQWNLPDRLLAHRGDPDIDVLLRTQMAAFAARRNNMKSEVATHQRAIDGLNEKITGSRTQLAAVQRQSVLIKEELSGKIALLERGYVRKPEILALQRNAANLEGEAGRIAGDIGDAKERIAREVELIDGVHKQAIKTASDQLQDIGAELNDVRERMRTAKGILDRARIVAPVKGTVVKLRYHTSGGVIEAGKNIMDIVSLQEEVIIEARVRPQDIDKIKHSQNAVVRLNGLNQRTTPMVDGRVIYISADALPDEKQRGMPNGTDLYVVRVRLEGASVARIHGFEPTPGMPAEVYIKTSERTFFEYLMQPLKDSMSRAFRET</sequence>
<dbReference type="EMBL" id="PQFZ01000020">
    <property type="protein sequence ID" value="POR47140.1"/>
    <property type="molecule type" value="Genomic_DNA"/>
</dbReference>
<dbReference type="Gene3D" id="2.40.30.170">
    <property type="match status" value="1"/>
</dbReference>
<dbReference type="InterPro" id="IPR058982">
    <property type="entry name" value="Beta-barrel_AprE"/>
</dbReference>
<accession>A0A2S4LXG0</accession>
<feature type="domain" description="AprE-like beta-barrel" evidence="11">
    <location>
        <begin position="330"/>
        <end position="422"/>
    </location>
</feature>
<evidence type="ECO:0000313" key="13">
    <source>
        <dbReference type="Proteomes" id="UP000236919"/>
    </source>
</evidence>
<evidence type="ECO:0000256" key="2">
    <source>
        <dbReference type="ARBA" id="ARBA00009477"/>
    </source>
</evidence>
<dbReference type="PANTHER" id="PTHR30386:SF17">
    <property type="entry name" value="ALKALINE PROTEASE SECRETION PROTEIN APRE"/>
    <property type="match status" value="1"/>
</dbReference>
<dbReference type="PANTHER" id="PTHR30386">
    <property type="entry name" value="MEMBRANE FUSION SUBUNIT OF EMRAB-TOLC MULTIDRUG EFFLUX PUMP"/>
    <property type="match status" value="1"/>
</dbReference>
<comment type="caution">
    <text evidence="12">The sequence shown here is derived from an EMBL/GenBank/DDBJ whole genome shotgun (WGS) entry which is preliminary data.</text>
</comment>
<reference evidence="12 13" key="1">
    <citation type="submission" date="2018-01" db="EMBL/GenBank/DDBJ databases">
        <title>Genomic Encyclopedia of Type Strains, Phase III (KMG-III): the genomes of soil and plant-associated and newly described type strains.</title>
        <authorList>
            <person name="Whitman W."/>
        </authorList>
    </citation>
    <scope>NUCLEOTIDE SEQUENCE [LARGE SCALE GENOMIC DNA]</scope>
    <source>
        <strain evidence="12 13">1131</strain>
    </source>
</reference>
<evidence type="ECO:0000256" key="7">
    <source>
        <dbReference type="ARBA" id="ARBA00022989"/>
    </source>
</evidence>
<comment type="similarity">
    <text evidence="2 9">Belongs to the membrane fusion protein (MFP) (TC 8.A.1) family.</text>
</comment>
<comment type="subcellular location">
    <subcellularLocation>
        <location evidence="1 9">Cell inner membrane</location>
        <topology evidence="1 9">Single-pass membrane protein</topology>
    </subcellularLocation>
</comment>
<dbReference type="Gene3D" id="2.40.50.100">
    <property type="match status" value="1"/>
</dbReference>
<dbReference type="InterPro" id="IPR010129">
    <property type="entry name" value="T1SS_HlyD"/>
</dbReference>
<gene>
    <name evidence="12" type="ORF">CYD53_12030</name>
</gene>
<dbReference type="GO" id="GO:0005886">
    <property type="term" value="C:plasma membrane"/>
    <property type="evidence" value="ECO:0007669"/>
    <property type="project" value="UniProtKB-SubCell"/>
</dbReference>
<evidence type="ECO:0000256" key="8">
    <source>
        <dbReference type="ARBA" id="ARBA00023136"/>
    </source>
</evidence>
<keyword evidence="13" id="KW-1185">Reference proteome</keyword>
<dbReference type="RefSeq" id="WP_245928412.1">
    <property type="nucleotide sequence ID" value="NZ_PQFZ01000020.1"/>
</dbReference>
<evidence type="ECO:0000256" key="4">
    <source>
        <dbReference type="ARBA" id="ARBA00022475"/>
    </source>
</evidence>
<keyword evidence="8" id="KW-0472">Membrane</keyword>
<keyword evidence="6" id="KW-0812">Transmembrane</keyword>
<dbReference type="PRINTS" id="PR01490">
    <property type="entry name" value="RTXTOXIND"/>
</dbReference>
<evidence type="ECO:0000256" key="3">
    <source>
        <dbReference type="ARBA" id="ARBA00022448"/>
    </source>
</evidence>
<evidence type="ECO:0000259" key="10">
    <source>
        <dbReference type="Pfam" id="PF25994"/>
    </source>
</evidence>
<evidence type="ECO:0000256" key="1">
    <source>
        <dbReference type="ARBA" id="ARBA00004377"/>
    </source>
</evidence>